<dbReference type="AlphaFoldDB" id="A0A423L9Z2"/>
<evidence type="ECO:0000313" key="2">
    <source>
        <dbReference type="Proteomes" id="UP000285757"/>
    </source>
</evidence>
<dbReference type="EMBL" id="MOBU01000015">
    <property type="protein sequence ID" value="RON65108.1"/>
    <property type="molecule type" value="Genomic_DNA"/>
</dbReference>
<organism evidence="1 2">
    <name type="scientific">Pseudomonas fluorescens</name>
    <dbReference type="NCBI Taxonomy" id="294"/>
    <lineage>
        <taxon>Bacteria</taxon>
        <taxon>Pseudomonadati</taxon>
        <taxon>Pseudomonadota</taxon>
        <taxon>Gammaproteobacteria</taxon>
        <taxon>Pseudomonadales</taxon>
        <taxon>Pseudomonadaceae</taxon>
        <taxon>Pseudomonas</taxon>
    </lineage>
</organism>
<comment type="caution">
    <text evidence="1">The sequence shown here is derived from an EMBL/GenBank/DDBJ whole genome shotgun (WGS) entry which is preliminary data.</text>
</comment>
<reference evidence="1 2" key="1">
    <citation type="submission" date="2016-10" db="EMBL/GenBank/DDBJ databases">
        <title>Comparative genome analysis of multiple Pseudomonas spp. focuses on biocontrol and plant growth promoting traits.</title>
        <authorList>
            <person name="Tao X.-Y."/>
            <person name="Taylor C.G."/>
        </authorList>
    </citation>
    <scope>NUCLEOTIDE SEQUENCE [LARGE SCALE GENOMIC DNA]</scope>
    <source>
        <strain evidence="1 2">24D3</strain>
    </source>
</reference>
<protein>
    <recommendedName>
        <fullName evidence="3">Ig-like domain-containing protein</fullName>
    </recommendedName>
</protein>
<sequence length="117" mass="12118">MTAQVKALAAPELKEAEHGVLHVGKLEGPATGLVHTYPNQAERDVVTLSVKTSTGNSFEADTVVTAAGVGKPVTFAIPKDVFEKKLVPGASVKLYCTVTDDAGNSSASPSLTVQLKL</sequence>
<gene>
    <name evidence="1" type="ORF">BK671_18640</name>
</gene>
<evidence type="ECO:0000313" key="1">
    <source>
        <dbReference type="EMBL" id="RON65108.1"/>
    </source>
</evidence>
<evidence type="ECO:0008006" key="3">
    <source>
        <dbReference type="Google" id="ProtNLM"/>
    </source>
</evidence>
<name>A0A423L9Z2_PSEFL</name>
<proteinExistence type="predicted"/>
<accession>A0A423L9Z2</accession>
<dbReference type="Proteomes" id="UP000285757">
    <property type="component" value="Unassembled WGS sequence"/>
</dbReference>
<dbReference type="RefSeq" id="WP_123534060.1">
    <property type="nucleotide sequence ID" value="NZ_MOBU01000015.1"/>
</dbReference>